<dbReference type="SMART" id="SM00560">
    <property type="entry name" value="LamGL"/>
    <property type="match status" value="1"/>
</dbReference>
<protein>
    <recommendedName>
        <fullName evidence="2">beta-fructofuranosidase</fullName>
        <ecNumber evidence="2">3.2.1.26</ecNumber>
    </recommendedName>
</protein>
<keyword evidence="6" id="KW-0326">Glycosidase</keyword>
<dbReference type="InterPro" id="IPR051214">
    <property type="entry name" value="GH32_Enzymes"/>
</dbReference>
<dbReference type="SUPFAM" id="SSF75005">
    <property type="entry name" value="Arabinanase/levansucrase/invertase"/>
    <property type="match status" value="1"/>
</dbReference>
<sequence length="1600" mass="170880">MNTSNILKLSLVALATSSLSGCILDNKATIDASDVKVISQPEPTPTPEPTPSPSPEEPVALTQMVYLNFDEQTGSSEAINQVNQAAYSVSNTFLKPERVLGVQGNALRTDGFSTWVTGNPDLANLSEMTIETWVALESYPSDHETGHANLSPASFISKMKDGKGFSLDINTFGQWQFNVSIDGTMYNLPAPEVFPLYSWNHVAAVVDGFNGSIKLYLNGVEVASTEANPIGGKIDNVDSSLLIAKSHATTSSGPFSVINGLNGAFDEVKIYQGSKLAEAFTANIQIKDDNHPLGTISLETPESRFIDDPNRPIFHAMPPANWANEPHGLVEFNGQYHMFYQRTPNGPFKTQMHWGHMMSDNFVNWTHMQDALWPEVEQGGTNGFDMKGIWSGDVVVEGDTAYAFYTNVNHTGPFNPGVAVATSTDADLQTWTKLGPIIDRTGVDDMRDPYLWKDGDTWHMIVGAIKSGHGALLHLSTSDISDINSWQSSSFMADFSVLTAPDGSKDGLASVLWEMPVFEKISDDKYMLLVNPVGNGYKPRGLYWIGSWSNGQFVPDDTQAKYLDLIVGHISPTVARNADGLLTAIGIVDERRSSEAQLAAGWTQTFSAPRVWSLAADGATIQQAPAAQLSDLRLNNSVREQSNLIVNGETLLEAKGRRVEIIAELDASDTANKYGVVIAASADGQEKTVIYYDAINKNIVLDKTKSTTSSSAFELTEQAGSYDESAFGKPEKFHIFVDGSVVDVFINDKAAFSFRIYPTKDDSNNIALYSQAADTRFTQIQVYQLADMQNKRTFIAAKADADGIVEGKEDGEIITVSVANNTFAQTLNIAGWQATNLPNGVSLGSINRIDDATAEITLSGNSSDDFDNNISNIELAVASDQFVSLPLPLEVKGLAPTITAEVEAVTSAELTIGGDTQANISEGSEAGQVISVALTNNTFVDPVDKAHWTAQNLPAGLDFTLTRVANNQVDIQLSGTAEGYQNQDQLVTFSIAPQAFSQVDPELFGQPAMSTSILFKANKIYNVNLPADGQNNSLVVGRFDGAQTTLAQGWSASGDFANPATEGAWRGTTINSASAQIGDGAVSTCEMNGNAKGCDQSTGRLTSPIFTLTKDNLYTLLAGGENNSKAVGIRVLDTAGNLLHNYSPASCGPANIDGDDDWTVIQASVLKGANIRAQFYDEESGACGFVSFDHLFQSDAAKDDSMIDGGTVTLTAEQSANLTYGVSLPYQDSDSNVIGSFDDAQAMITDGWVATGDFANPASADAWHSLTTARADAARVGNGGTTTCELNGNPCDASTGTLTSSLFDVSAEQSTLAMLISGGNAEMTNDVGIRVLDTTDAELARLNPGTCGDAYVKNDSHWKTIDLSAYVGQQVKVQVFDNEAGGCGFISVDHVHLTSGQAVDPNYVDFNFTATDYAEANPDQTLTNITVNADSFTQVIGSFDSPTAMLTDGWSATGDFANPVDDTAWAGTSSFNDAAKVGTNAVSTCELNNNANGCDQPVGTLTSPTFKIDAARPHLNFLMSGGNGSAPVGLRVINPANDAVITQFTPNSCADSRILGDQHWQTIDLTDYIGQFVQVVVFDEEQGGCGFVSFDHVHLSSSAK</sequence>
<dbReference type="InterPro" id="IPR013148">
    <property type="entry name" value="Glyco_hydro_32_N"/>
</dbReference>
<dbReference type="InterPro" id="IPR023296">
    <property type="entry name" value="Glyco_hydro_beta-prop_sf"/>
</dbReference>
<dbReference type="EMBL" id="ARZY01000002">
    <property type="protein sequence ID" value="EWH11901.1"/>
    <property type="molecule type" value="Genomic_DNA"/>
</dbReference>
<dbReference type="EC" id="3.2.1.26" evidence="2"/>
<dbReference type="RefSeq" id="WP_035012926.1">
    <property type="nucleotide sequence ID" value="NZ_ARZY01000002.1"/>
</dbReference>
<evidence type="ECO:0000259" key="8">
    <source>
        <dbReference type="SMART" id="SM00560"/>
    </source>
</evidence>
<evidence type="ECO:0000256" key="7">
    <source>
        <dbReference type="SAM" id="MobiDB-lite"/>
    </source>
</evidence>
<keyword evidence="5" id="KW-1015">Disulfide bond</keyword>
<keyword evidence="4" id="KW-0378">Hydrolase</keyword>
<evidence type="ECO:0000313" key="9">
    <source>
        <dbReference type="EMBL" id="EWH11901.1"/>
    </source>
</evidence>
<dbReference type="GO" id="GO:0005975">
    <property type="term" value="P:carbohydrate metabolic process"/>
    <property type="evidence" value="ECO:0007669"/>
    <property type="project" value="InterPro"/>
</dbReference>
<dbReference type="Pfam" id="PF08244">
    <property type="entry name" value="Glyco_hydro_32C"/>
    <property type="match status" value="1"/>
</dbReference>
<comment type="caution">
    <text evidence="9">The sequence shown here is derived from an EMBL/GenBank/DDBJ whole genome shotgun (WGS) entry which is preliminary data.</text>
</comment>
<dbReference type="Proteomes" id="UP000019276">
    <property type="component" value="Unassembled WGS sequence"/>
</dbReference>
<feature type="region of interest" description="Disordered" evidence="7">
    <location>
        <begin position="38"/>
        <end position="57"/>
    </location>
</feature>
<dbReference type="GO" id="GO:0004564">
    <property type="term" value="F:beta-fructofuranosidase activity"/>
    <property type="evidence" value="ECO:0007669"/>
    <property type="project" value="UniProtKB-EC"/>
</dbReference>
<dbReference type="Gene3D" id="2.60.120.560">
    <property type="entry name" value="Exo-inulinase, domain 1"/>
    <property type="match status" value="1"/>
</dbReference>
<dbReference type="InterPro" id="IPR013189">
    <property type="entry name" value="Glyco_hydro_32_C"/>
</dbReference>
<dbReference type="eggNOG" id="COG5520">
    <property type="taxonomic scope" value="Bacteria"/>
</dbReference>
<keyword evidence="3" id="KW-0732">Signal</keyword>
<dbReference type="Pfam" id="PF00251">
    <property type="entry name" value="Glyco_hydro_32N"/>
    <property type="match status" value="1"/>
</dbReference>
<proteinExistence type="inferred from homology"/>
<evidence type="ECO:0000256" key="3">
    <source>
        <dbReference type="ARBA" id="ARBA00022729"/>
    </source>
</evidence>
<dbReference type="STRING" id="1328313.DS2_01908"/>
<dbReference type="InterPro" id="IPR006558">
    <property type="entry name" value="LamG-like"/>
</dbReference>
<dbReference type="CDD" id="cd08996">
    <property type="entry name" value="GH32_FFase"/>
    <property type="match status" value="1"/>
</dbReference>
<dbReference type="Gene3D" id="2.60.120.200">
    <property type="match status" value="1"/>
</dbReference>
<dbReference type="SMART" id="SM00640">
    <property type="entry name" value="Glyco_32"/>
    <property type="match status" value="1"/>
</dbReference>
<evidence type="ECO:0000256" key="2">
    <source>
        <dbReference type="ARBA" id="ARBA00012758"/>
    </source>
</evidence>
<name>W7QJ41_9ALTE</name>
<dbReference type="InterPro" id="IPR013320">
    <property type="entry name" value="ConA-like_dom_sf"/>
</dbReference>
<reference evidence="9 10" key="1">
    <citation type="journal article" date="2014" name="Genome Announc.">
        <title>Draft Genome Sequence of the Agar-Degrading Bacterium Catenovulum sp. Strain DS-2, Isolated from Intestines of Haliotis diversicolor.</title>
        <authorList>
            <person name="Shan D."/>
            <person name="Li X."/>
            <person name="Gu Z."/>
            <person name="Wei G."/>
            <person name="Gao Z."/>
            <person name="Shao Z."/>
        </authorList>
    </citation>
    <scope>NUCLEOTIDE SEQUENCE [LARGE SCALE GENOMIC DNA]</scope>
    <source>
        <strain evidence="9 10">DS-2</strain>
    </source>
</reference>
<evidence type="ECO:0000256" key="6">
    <source>
        <dbReference type="ARBA" id="ARBA00023295"/>
    </source>
</evidence>
<feature type="compositionally biased region" description="Pro residues" evidence="7">
    <location>
        <begin position="42"/>
        <end position="56"/>
    </location>
</feature>
<evidence type="ECO:0000256" key="4">
    <source>
        <dbReference type="ARBA" id="ARBA00022801"/>
    </source>
</evidence>
<gene>
    <name evidence="9" type="ORF">DS2_01908</name>
</gene>
<dbReference type="InterPro" id="IPR001362">
    <property type="entry name" value="Glyco_hydro_32"/>
</dbReference>
<dbReference type="PANTHER" id="PTHR43101:SF1">
    <property type="entry name" value="BETA-FRUCTOSIDASE"/>
    <property type="match status" value="1"/>
</dbReference>
<dbReference type="Pfam" id="PF13385">
    <property type="entry name" value="Laminin_G_3"/>
    <property type="match status" value="1"/>
</dbReference>
<evidence type="ECO:0000313" key="10">
    <source>
        <dbReference type="Proteomes" id="UP000019276"/>
    </source>
</evidence>
<evidence type="ECO:0000256" key="5">
    <source>
        <dbReference type="ARBA" id="ARBA00023157"/>
    </source>
</evidence>
<evidence type="ECO:0000256" key="1">
    <source>
        <dbReference type="ARBA" id="ARBA00009902"/>
    </source>
</evidence>
<dbReference type="Gene3D" id="2.115.10.20">
    <property type="entry name" value="Glycosyl hydrolase domain, family 43"/>
    <property type="match status" value="1"/>
</dbReference>
<dbReference type="PANTHER" id="PTHR43101">
    <property type="entry name" value="BETA-FRUCTOSIDASE"/>
    <property type="match status" value="1"/>
</dbReference>
<dbReference type="OrthoDB" id="9801455at2"/>
<accession>W7QJ41</accession>
<dbReference type="SUPFAM" id="SSF49899">
    <property type="entry name" value="Concanavalin A-like lectins/glucanases"/>
    <property type="match status" value="2"/>
</dbReference>
<organism evidence="9 10">
    <name type="scientific">Catenovulum agarivorans DS-2</name>
    <dbReference type="NCBI Taxonomy" id="1328313"/>
    <lineage>
        <taxon>Bacteria</taxon>
        <taxon>Pseudomonadati</taxon>
        <taxon>Pseudomonadota</taxon>
        <taxon>Gammaproteobacteria</taxon>
        <taxon>Alteromonadales</taxon>
        <taxon>Alteromonadaceae</taxon>
        <taxon>Catenovulum</taxon>
    </lineage>
</organism>
<comment type="similarity">
    <text evidence="1">Belongs to the glycosyl hydrolase 32 family.</text>
</comment>
<feature type="domain" description="LamG-like jellyroll fold" evidence="8">
    <location>
        <begin position="126"/>
        <end position="283"/>
    </location>
</feature>
<keyword evidence="10" id="KW-1185">Reference proteome</keyword>
<dbReference type="eggNOG" id="COG1621">
    <property type="taxonomic scope" value="Bacteria"/>
</dbReference>